<dbReference type="EMBL" id="LAZR01002647">
    <property type="protein sequence ID" value="KKN27325.1"/>
    <property type="molecule type" value="Genomic_DNA"/>
</dbReference>
<sequence>MVQDKRLMKLRKKMNKKRPSFRRVESWRYKRVKDPWRKARGIDSKTRQKKKSGVKSPSIGYRGPKKVRGLHPSGYEEVRVTTINDILNLNNKKHALKISGKLGAKKRVALIDYSLKRGFKILNLGISQKEIEGLEAMVEAPIPDLESEELIDVDDLEDSIDIEDLD</sequence>
<dbReference type="GO" id="GO:0022625">
    <property type="term" value="C:cytosolic large ribosomal subunit"/>
    <property type="evidence" value="ECO:0007669"/>
    <property type="project" value="TreeGrafter"/>
</dbReference>
<dbReference type="InterPro" id="IPR023654">
    <property type="entry name" value="Ribosomal_eL32_arc"/>
</dbReference>
<evidence type="ECO:0000256" key="1">
    <source>
        <dbReference type="ARBA" id="ARBA00008431"/>
    </source>
</evidence>
<dbReference type="PANTHER" id="PTHR23413:SF1">
    <property type="entry name" value="RIBOSOMAL PROTEIN L32"/>
    <property type="match status" value="1"/>
</dbReference>
<evidence type="ECO:0000313" key="7">
    <source>
        <dbReference type="EMBL" id="KKN27325.1"/>
    </source>
</evidence>
<accession>A0A0F9P653</accession>
<dbReference type="InterPro" id="IPR036351">
    <property type="entry name" value="Ribosomal_eL32_sf"/>
</dbReference>
<feature type="region of interest" description="Disordered" evidence="6">
    <location>
        <begin position="36"/>
        <end position="66"/>
    </location>
</feature>
<reference evidence="7" key="1">
    <citation type="journal article" date="2015" name="Nature">
        <title>Complex archaea that bridge the gap between prokaryotes and eukaryotes.</title>
        <authorList>
            <person name="Spang A."/>
            <person name="Saw J.H."/>
            <person name="Jorgensen S.L."/>
            <person name="Zaremba-Niedzwiedzka K."/>
            <person name="Martijn J."/>
            <person name="Lind A.E."/>
            <person name="van Eijk R."/>
            <person name="Schleper C."/>
            <person name="Guy L."/>
            <person name="Ettema T.J."/>
        </authorList>
    </citation>
    <scope>NUCLEOTIDE SEQUENCE</scope>
</reference>
<dbReference type="NCBIfam" id="NF006332">
    <property type="entry name" value="PRK08562.1"/>
    <property type="match status" value="1"/>
</dbReference>
<proteinExistence type="inferred from homology"/>
<dbReference type="AlphaFoldDB" id="A0A0F9P653"/>
<comment type="similarity">
    <text evidence="1">Belongs to the eukaryotic ribosomal protein eL32 family.</text>
</comment>
<organism evidence="7">
    <name type="scientific">marine sediment metagenome</name>
    <dbReference type="NCBI Taxonomy" id="412755"/>
    <lineage>
        <taxon>unclassified sequences</taxon>
        <taxon>metagenomes</taxon>
        <taxon>ecological metagenomes</taxon>
    </lineage>
</organism>
<evidence type="ECO:0000256" key="2">
    <source>
        <dbReference type="ARBA" id="ARBA00022980"/>
    </source>
</evidence>
<dbReference type="Pfam" id="PF01655">
    <property type="entry name" value="Ribosomal_L32e"/>
    <property type="match status" value="1"/>
</dbReference>
<name>A0A0F9P653_9ZZZZ</name>
<dbReference type="InterPro" id="IPR001515">
    <property type="entry name" value="Ribosomal_eL32"/>
</dbReference>
<dbReference type="GO" id="GO:0003735">
    <property type="term" value="F:structural constituent of ribosome"/>
    <property type="evidence" value="ECO:0007669"/>
    <property type="project" value="InterPro"/>
</dbReference>
<evidence type="ECO:0000256" key="3">
    <source>
        <dbReference type="ARBA" id="ARBA00023274"/>
    </source>
</evidence>
<feature type="compositionally biased region" description="Basic and acidic residues" evidence="6">
    <location>
        <begin position="36"/>
        <end position="46"/>
    </location>
</feature>
<keyword evidence="3" id="KW-0687">Ribonucleoprotein</keyword>
<protein>
    <recommendedName>
        <fullName evidence="4">Large ribosomal subunit protein eL32</fullName>
    </recommendedName>
    <alternativeName>
        <fullName evidence="5">50S ribosomal protein L32e</fullName>
    </alternativeName>
</protein>
<comment type="caution">
    <text evidence="7">The sequence shown here is derived from an EMBL/GenBank/DDBJ whole genome shotgun (WGS) entry which is preliminary data.</text>
</comment>
<dbReference type="PROSITE" id="PS00580">
    <property type="entry name" value="RIBOSOMAL_L32E"/>
    <property type="match status" value="1"/>
</dbReference>
<evidence type="ECO:0000256" key="4">
    <source>
        <dbReference type="ARBA" id="ARBA00035229"/>
    </source>
</evidence>
<dbReference type="PANTHER" id="PTHR23413">
    <property type="entry name" value="60S RIBOSOMAL PROTEIN L32 AND DNA-DIRECTED RNA POLYMERASE II, SUBUNIT N"/>
    <property type="match status" value="1"/>
</dbReference>
<evidence type="ECO:0000256" key="5">
    <source>
        <dbReference type="ARBA" id="ARBA00035377"/>
    </source>
</evidence>
<gene>
    <name evidence="7" type="ORF">LCGC14_0865810</name>
</gene>
<dbReference type="SMART" id="SM01393">
    <property type="entry name" value="Ribosomal_L32e"/>
    <property type="match status" value="1"/>
</dbReference>
<dbReference type="InterPro" id="IPR018263">
    <property type="entry name" value="Ribosomal_eL32_CS"/>
</dbReference>
<keyword evidence="2" id="KW-0689">Ribosomal protein</keyword>
<evidence type="ECO:0000256" key="6">
    <source>
        <dbReference type="SAM" id="MobiDB-lite"/>
    </source>
</evidence>
<dbReference type="SUPFAM" id="SSF52042">
    <property type="entry name" value="Ribosomal protein L32e"/>
    <property type="match status" value="1"/>
</dbReference>
<dbReference type="CDD" id="cd00513">
    <property type="entry name" value="Ribosomal_L32_L32e"/>
    <property type="match status" value="1"/>
</dbReference>
<dbReference type="GO" id="GO:0006412">
    <property type="term" value="P:translation"/>
    <property type="evidence" value="ECO:0007669"/>
    <property type="project" value="InterPro"/>
</dbReference>